<evidence type="ECO:0000313" key="2">
    <source>
        <dbReference type="EMBL" id="KAL2826360.1"/>
    </source>
</evidence>
<evidence type="ECO:0000256" key="1">
    <source>
        <dbReference type="SAM" id="MobiDB-lite"/>
    </source>
</evidence>
<organism evidence="2 3">
    <name type="scientific">Aspergillus pseudoustus</name>
    <dbReference type="NCBI Taxonomy" id="1810923"/>
    <lineage>
        <taxon>Eukaryota</taxon>
        <taxon>Fungi</taxon>
        <taxon>Dikarya</taxon>
        <taxon>Ascomycota</taxon>
        <taxon>Pezizomycotina</taxon>
        <taxon>Eurotiomycetes</taxon>
        <taxon>Eurotiomycetidae</taxon>
        <taxon>Eurotiales</taxon>
        <taxon>Aspergillaceae</taxon>
        <taxon>Aspergillus</taxon>
        <taxon>Aspergillus subgen. Nidulantes</taxon>
    </lineage>
</organism>
<gene>
    <name evidence="2" type="ORF">BJY01DRAFT_229776</name>
</gene>
<protein>
    <submittedName>
        <fullName evidence="2">Uncharacterized protein</fullName>
    </submittedName>
</protein>
<accession>A0ABR4IF38</accession>
<proteinExistence type="predicted"/>
<reference evidence="2 3" key="1">
    <citation type="submission" date="2024-07" db="EMBL/GenBank/DDBJ databases">
        <title>Section-level genome sequencing and comparative genomics of Aspergillus sections Usti and Cavernicolus.</title>
        <authorList>
            <consortium name="Lawrence Berkeley National Laboratory"/>
            <person name="Nybo J.L."/>
            <person name="Vesth T.C."/>
            <person name="Theobald S."/>
            <person name="Frisvad J.C."/>
            <person name="Larsen T.O."/>
            <person name="Kjaerboelling I."/>
            <person name="Rothschild-Mancinelli K."/>
            <person name="Lyhne E.K."/>
            <person name="Kogle M.E."/>
            <person name="Barry K."/>
            <person name="Clum A."/>
            <person name="Na H."/>
            <person name="Ledsgaard L."/>
            <person name="Lin J."/>
            <person name="Lipzen A."/>
            <person name="Kuo A."/>
            <person name="Riley R."/>
            <person name="Mondo S."/>
            <person name="Labutti K."/>
            <person name="Haridas S."/>
            <person name="Pangalinan J."/>
            <person name="Salamov A.A."/>
            <person name="Simmons B.A."/>
            <person name="Magnuson J.K."/>
            <person name="Chen J."/>
            <person name="Drula E."/>
            <person name="Henrissat B."/>
            <person name="Wiebenga A."/>
            <person name="Lubbers R.J."/>
            <person name="Gomes A.C."/>
            <person name="Makela M.R."/>
            <person name="Stajich J."/>
            <person name="Grigoriev I.V."/>
            <person name="Mortensen U.H."/>
            <person name="De Vries R.P."/>
            <person name="Baker S.E."/>
            <person name="Andersen M.R."/>
        </authorList>
    </citation>
    <scope>NUCLEOTIDE SEQUENCE [LARGE SCALE GENOMIC DNA]</scope>
    <source>
        <strain evidence="2 3">CBS 123904</strain>
    </source>
</reference>
<feature type="compositionally biased region" description="Polar residues" evidence="1">
    <location>
        <begin position="49"/>
        <end position="58"/>
    </location>
</feature>
<feature type="region of interest" description="Disordered" evidence="1">
    <location>
        <begin position="33"/>
        <end position="70"/>
    </location>
</feature>
<dbReference type="EMBL" id="JBFXLU010000446">
    <property type="protein sequence ID" value="KAL2826360.1"/>
    <property type="molecule type" value="Genomic_DNA"/>
</dbReference>
<sequence>MQRKRELQLGRNIVNIRPIHHQSHYRLAEAAKATTGDPKRGATGAVFVDNNTPASMSSPPVLRPHKTHNA</sequence>
<dbReference type="Proteomes" id="UP001610446">
    <property type="component" value="Unassembled WGS sequence"/>
</dbReference>
<name>A0ABR4IF38_9EURO</name>
<comment type="caution">
    <text evidence="2">The sequence shown here is derived from an EMBL/GenBank/DDBJ whole genome shotgun (WGS) entry which is preliminary data.</text>
</comment>
<keyword evidence="3" id="KW-1185">Reference proteome</keyword>
<evidence type="ECO:0000313" key="3">
    <source>
        <dbReference type="Proteomes" id="UP001610446"/>
    </source>
</evidence>